<proteinExistence type="predicted"/>
<organism evidence="1 2">
    <name type="scientific">Veillonella tobetsuensis</name>
    <dbReference type="NCBI Taxonomy" id="1110546"/>
    <lineage>
        <taxon>Bacteria</taxon>
        <taxon>Bacillati</taxon>
        <taxon>Bacillota</taxon>
        <taxon>Negativicutes</taxon>
        <taxon>Veillonellales</taxon>
        <taxon>Veillonellaceae</taxon>
        <taxon>Veillonella</taxon>
    </lineage>
</organism>
<dbReference type="AlphaFoldDB" id="A0A480B5Z3"/>
<dbReference type="Proteomes" id="UP000303581">
    <property type="component" value="Unassembled WGS sequence"/>
</dbReference>
<evidence type="ECO:0000313" key="1">
    <source>
        <dbReference type="EMBL" id="GCL68864.1"/>
    </source>
</evidence>
<comment type="caution">
    <text evidence="1">The sequence shown here is derived from an EMBL/GenBank/DDBJ whole genome shotgun (WGS) entry which is preliminary data.</text>
</comment>
<dbReference type="RefSeq" id="WP_137661743.1">
    <property type="nucleotide sequence ID" value="NZ_BJCR01000015.1"/>
</dbReference>
<gene>
    <name evidence="1" type="ORF">PAGU1579_06330</name>
</gene>
<keyword evidence="2" id="KW-1185">Reference proteome</keyword>
<name>A0A480B5Z3_9FIRM</name>
<sequence length="63" mass="7343">MSDFWNTMFKALEQTSAEEWETFVDNFDASNQAFYIDDDSYYKMHLDDDLLDLSVANDLAFAA</sequence>
<dbReference type="EMBL" id="BJCR01000015">
    <property type="protein sequence ID" value="GCL68864.1"/>
    <property type="molecule type" value="Genomic_DNA"/>
</dbReference>
<evidence type="ECO:0000313" key="2">
    <source>
        <dbReference type="Proteomes" id="UP000303581"/>
    </source>
</evidence>
<reference evidence="1 2" key="1">
    <citation type="submission" date="2019-03" db="EMBL/GenBank/DDBJ databases">
        <title>Draft genome sequences of two Veillonella tobetsuensis clinical isolates from intraoperative bronchial fluids of elderly patients with pulmonary carcinoma.</title>
        <authorList>
            <person name="Akiyama T."/>
        </authorList>
    </citation>
    <scope>NUCLEOTIDE SEQUENCE [LARGE SCALE GENOMIC DNA]</scope>
    <source>
        <strain evidence="1 2">PAGU 1579</strain>
    </source>
</reference>
<protein>
    <submittedName>
        <fullName evidence="1">Uncharacterized protein</fullName>
    </submittedName>
</protein>
<accession>A0A480B5Z3</accession>